<evidence type="ECO:0000313" key="4">
    <source>
        <dbReference type="EMBL" id="KAG2181317.1"/>
    </source>
</evidence>
<dbReference type="GO" id="GO:0071949">
    <property type="term" value="F:FAD binding"/>
    <property type="evidence" value="ECO:0007669"/>
    <property type="project" value="InterPro"/>
</dbReference>
<comment type="caution">
    <text evidence="4">The sequence shown here is derived from an EMBL/GenBank/DDBJ whole genome shotgun (WGS) entry which is preliminary data.</text>
</comment>
<comment type="similarity">
    <text evidence="1">Belongs to the oxygen-dependent FAD-linked oxidoreductase family.</text>
</comment>
<name>A0A8H7PVX4_MORIS</name>
<gene>
    <name evidence="4" type="ORF">INT43_008900</name>
</gene>
<dbReference type="PROSITE" id="PS51387">
    <property type="entry name" value="FAD_PCMH"/>
    <property type="match status" value="1"/>
</dbReference>
<dbReference type="PROSITE" id="PS00862">
    <property type="entry name" value="OX2_COVAL_FAD"/>
    <property type="match status" value="1"/>
</dbReference>
<evidence type="ECO:0000259" key="3">
    <source>
        <dbReference type="PROSITE" id="PS51387"/>
    </source>
</evidence>
<dbReference type="InterPro" id="IPR016169">
    <property type="entry name" value="FAD-bd_PCMH_sub2"/>
</dbReference>
<dbReference type="Pfam" id="PF01565">
    <property type="entry name" value="FAD_binding_4"/>
    <property type="match status" value="1"/>
</dbReference>
<dbReference type="PANTHER" id="PTHR13878:SF91">
    <property type="entry name" value="FAD BINDING DOMAIN PROTEIN (AFU_ORTHOLOGUE AFUA_6G12070)-RELATED"/>
    <property type="match status" value="1"/>
</dbReference>
<evidence type="ECO:0000256" key="2">
    <source>
        <dbReference type="ARBA" id="ARBA00023002"/>
    </source>
</evidence>
<dbReference type="Proteomes" id="UP000654370">
    <property type="component" value="Unassembled WGS sequence"/>
</dbReference>
<dbReference type="Gene3D" id="3.30.465.10">
    <property type="match status" value="2"/>
</dbReference>
<dbReference type="OrthoDB" id="9983560at2759"/>
<dbReference type="Pfam" id="PF08031">
    <property type="entry name" value="BBE"/>
    <property type="match status" value="1"/>
</dbReference>
<dbReference type="InterPro" id="IPR050432">
    <property type="entry name" value="FAD-linked_Oxidoreductases_BP"/>
</dbReference>
<dbReference type="InterPro" id="IPR036318">
    <property type="entry name" value="FAD-bd_PCMH-like_sf"/>
</dbReference>
<keyword evidence="2" id="KW-0560">Oxidoreductase</keyword>
<evidence type="ECO:0000313" key="5">
    <source>
        <dbReference type="Proteomes" id="UP000654370"/>
    </source>
</evidence>
<dbReference type="GO" id="GO:0016491">
    <property type="term" value="F:oxidoreductase activity"/>
    <property type="evidence" value="ECO:0007669"/>
    <property type="project" value="UniProtKB-KW"/>
</dbReference>
<dbReference type="AlphaFoldDB" id="A0A8H7PVX4"/>
<dbReference type="InterPro" id="IPR006094">
    <property type="entry name" value="Oxid_FAD_bind_N"/>
</dbReference>
<proteinExistence type="inferred from homology"/>
<accession>A0A8H7PVX4</accession>
<reference evidence="4" key="1">
    <citation type="submission" date="2020-12" db="EMBL/GenBank/DDBJ databases">
        <title>Metabolic potential, ecology and presence of endohyphal bacteria is reflected in genomic diversity of Mucoromycotina.</title>
        <authorList>
            <person name="Muszewska A."/>
            <person name="Okrasinska A."/>
            <person name="Steczkiewicz K."/>
            <person name="Drgas O."/>
            <person name="Orlowska M."/>
            <person name="Perlinska-Lenart U."/>
            <person name="Aleksandrzak-Piekarczyk T."/>
            <person name="Szatraj K."/>
            <person name="Zielenkiewicz U."/>
            <person name="Pilsyk S."/>
            <person name="Malc E."/>
            <person name="Mieczkowski P."/>
            <person name="Kruszewska J.S."/>
            <person name="Biernat P."/>
            <person name="Pawlowska J."/>
        </authorList>
    </citation>
    <scope>NUCLEOTIDE SEQUENCE</scope>
    <source>
        <strain evidence="4">WA0000067209</strain>
    </source>
</reference>
<dbReference type="EMBL" id="JAEPQZ010000005">
    <property type="protein sequence ID" value="KAG2181317.1"/>
    <property type="molecule type" value="Genomic_DNA"/>
</dbReference>
<keyword evidence="5" id="KW-1185">Reference proteome</keyword>
<dbReference type="PANTHER" id="PTHR13878">
    <property type="entry name" value="GULONOLACTONE OXIDASE"/>
    <property type="match status" value="1"/>
</dbReference>
<dbReference type="InterPro" id="IPR012951">
    <property type="entry name" value="BBE"/>
</dbReference>
<evidence type="ECO:0000256" key="1">
    <source>
        <dbReference type="ARBA" id="ARBA00005466"/>
    </source>
</evidence>
<dbReference type="SUPFAM" id="SSF56176">
    <property type="entry name" value="FAD-binding/transporter-associated domain-like"/>
    <property type="match status" value="1"/>
</dbReference>
<dbReference type="InterPro" id="IPR016166">
    <property type="entry name" value="FAD-bd_PCMH"/>
</dbReference>
<sequence>MRFLPWLQTVFTTSLLYQSKGPSSDLRGCRCLPSDACWPSIDSWNQFNSTIDGRLVAVSPPAKPCHDPDYNEADCRNVHENWNDGYWRAAQPGGMITSNFEVQANETWGCPLDADPSSACTQGNIPLYAANVSSAQDVQKAVMFAGKHNLRLVIKSSGHDFIGRSTAANSFSIWVHHLQNITLHDAFIPTDVFAKPVTAVTIQSGVSLVTMYDALAERNWVVVAGAATTVAGGGGYIGGGGHSFMSPTYGLAVDNALQFTVVLASGEIVIANEVHNRELFWALRGGGAGTWGVVIDVTLRTFPGPKTISRAIYIAHFRNNKTFRKVFDKFVELQPKLSEEGFSGYWVAFNNTLIVEYFGMEFGWLTSVKKLKPFLDYSLAVGGPPLVFYDTDFPKWHALYRDTFCKFGNCRSDASAPQMIASRLIPSTAFSFSCHHELSTLLADTIDQFTEPKQVMLGHLVAGGMVSKKKPHNVAANPAWREALWHVVITGGLHPMNITAAMKKEYSDRLTRLNKKIIDFTPGSGSYINEADPQEPNWQDSFFGSHFERLKRIKNTVDPHHLFICHHCVGSEDWDGSLNCPRQI</sequence>
<protein>
    <recommendedName>
        <fullName evidence="3">FAD-binding PCMH-type domain-containing protein</fullName>
    </recommendedName>
</protein>
<dbReference type="InterPro" id="IPR006093">
    <property type="entry name" value="Oxy_OxRdtase_FAD_BS"/>
</dbReference>
<organism evidence="4 5">
    <name type="scientific">Mortierella isabellina</name>
    <name type="common">Filamentous fungus</name>
    <name type="synonym">Umbelopsis isabellina</name>
    <dbReference type="NCBI Taxonomy" id="91625"/>
    <lineage>
        <taxon>Eukaryota</taxon>
        <taxon>Fungi</taxon>
        <taxon>Fungi incertae sedis</taxon>
        <taxon>Mucoromycota</taxon>
        <taxon>Mucoromycotina</taxon>
        <taxon>Umbelopsidomycetes</taxon>
        <taxon>Umbelopsidales</taxon>
        <taxon>Umbelopsidaceae</taxon>
        <taxon>Umbelopsis</taxon>
    </lineage>
</organism>
<feature type="domain" description="FAD-binding PCMH-type" evidence="3">
    <location>
        <begin position="121"/>
        <end position="304"/>
    </location>
</feature>